<reference evidence="1 2" key="1">
    <citation type="submission" date="2016-11" db="EMBL/GenBank/DDBJ databases">
        <title>Complete Genome Sequence of Bradyrhizobium sp. strain J5, an isolated from soybean nodule in Hokkaido.</title>
        <authorList>
            <person name="Kanehara K."/>
        </authorList>
    </citation>
    <scope>NUCLEOTIDE SEQUENCE [LARGE SCALE GENOMIC DNA]</scope>
    <source>
        <strain evidence="1 2">J5</strain>
    </source>
</reference>
<proteinExistence type="predicted"/>
<gene>
    <name evidence="1" type="ORF">BKD09_24045</name>
</gene>
<dbReference type="Proteomes" id="UP000181962">
    <property type="component" value="Chromosome"/>
</dbReference>
<protein>
    <submittedName>
        <fullName evidence="1">Uncharacterized protein</fullName>
    </submittedName>
</protein>
<name>A0A1L3FDP5_BRAJP</name>
<evidence type="ECO:0000313" key="2">
    <source>
        <dbReference type="Proteomes" id="UP000181962"/>
    </source>
</evidence>
<sequence length="85" mass="9621">MCHRPLPDAPETQFCLVRDGELISTSYKPSPDPDGGAWLPIENEDSAPFDPTQHLRMKPLPLRLDAERGVVVRTYPLLQKPWELA</sequence>
<accession>A0A1L3FDP5</accession>
<dbReference type="AlphaFoldDB" id="A0A1L3FDP5"/>
<dbReference type="EMBL" id="CP017637">
    <property type="protein sequence ID" value="APG11410.1"/>
    <property type="molecule type" value="Genomic_DNA"/>
</dbReference>
<evidence type="ECO:0000313" key="1">
    <source>
        <dbReference type="EMBL" id="APG11410.1"/>
    </source>
</evidence>
<organism evidence="1 2">
    <name type="scientific">Bradyrhizobium japonicum</name>
    <dbReference type="NCBI Taxonomy" id="375"/>
    <lineage>
        <taxon>Bacteria</taxon>
        <taxon>Pseudomonadati</taxon>
        <taxon>Pseudomonadota</taxon>
        <taxon>Alphaproteobacteria</taxon>
        <taxon>Hyphomicrobiales</taxon>
        <taxon>Nitrobacteraceae</taxon>
        <taxon>Bradyrhizobium</taxon>
    </lineage>
</organism>